<evidence type="ECO:0000256" key="5">
    <source>
        <dbReference type="ARBA" id="ARBA00023242"/>
    </source>
</evidence>
<evidence type="ECO:0000256" key="3">
    <source>
        <dbReference type="ARBA" id="ARBA00023125"/>
    </source>
</evidence>
<accession>A0A978V5Q0</accession>
<dbReference type="EMBL" id="JAEACU010000007">
    <property type="protein sequence ID" value="KAH7522683.1"/>
    <property type="molecule type" value="Genomic_DNA"/>
</dbReference>
<dbReference type="Gene3D" id="2.40.330.10">
    <property type="entry name" value="DNA-binding pseudobarrel domain"/>
    <property type="match status" value="1"/>
</dbReference>
<evidence type="ECO:0000256" key="2">
    <source>
        <dbReference type="ARBA" id="ARBA00023015"/>
    </source>
</evidence>
<feature type="region of interest" description="Disordered" evidence="6">
    <location>
        <begin position="52"/>
        <end position="80"/>
    </location>
</feature>
<evidence type="ECO:0000256" key="6">
    <source>
        <dbReference type="SAM" id="MobiDB-lite"/>
    </source>
</evidence>
<dbReference type="PANTHER" id="PTHR31541">
    <property type="entry name" value="B3 DOMAIN PLANT PROTEIN-RELATED"/>
    <property type="match status" value="1"/>
</dbReference>
<feature type="compositionally biased region" description="Polar residues" evidence="6">
    <location>
        <begin position="66"/>
        <end position="75"/>
    </location>
</feature>
<comment type="caution">
    <text evidence="7">The sequence shown here is derived from an EMBL/GenBank/DDBJ whole genome shotgun (WGS) entry which is preliminary data.</text>
</comment>
<keyword evidence="2" id="KW-0805">Transcription regulation</keyword>
<evidence type="ECO:0000256" key="1">
    <source>
        <dbReference type="ARBA" id="ARBA00004123"/>
    </source>
</evidence>
<dbReference type="AlphaFoldDB" id="A0A978V5Q0"/>
<dbReference type="GO" id="GO:0003677">
    <property type="term" value="F:DNA binding"/>
    <property type="evidence" value="ECO:0007669"/>
    <property type="project" value="UniProtKB-KW"/>
</dbReference>
<organism evidence="7 8">
    <name type="scientific">Ziziphus jujuba var. spinosa</name>
    <dbReference type="NCBI Taxonomy" id="714518"/>
    <lineage>
        <taxon>Eukaryota</taxon>
        <taxon>Viridiplantae</taxon>
        <taxon>Streptophyta</taxon>
        <taxon>Embryophyta</taxon>
        <taxon>Tracheophyta</taxon>
        <taxon>Spermatophyta</taxon>
        <taxon>Magnoliopsida</taxon>
        <taxon>eudicotyledons</taxon>
        <taxon>Gunneridae</taxon>
        <taxon>Pentapetalae</taxon>
        <taxon>rosids</taxon>
        <taxon>fabids</taxon>
        <taxon>Rosales</taxon>
        <taxon>Rhamnaceae</taxon>
        <taxon>Paliureae</taxon>
        <taxon>Ziziphus</taxon>
    </lineage>
</organism>
<dbReference type="Proteomes" id="UP000813462">
    <property type="component" value="Unassembled WGS sequence"/>
</dbReference>
<comment type="subcellular location">
    <subcellularLocation>
        <location evidence="1">Nucleus</location>
    </subcellularLocation>
</comment>
<dbReference type="InterPro" id="IPR005508">
    <property type="entry name" value="At2g31720-like"/>
</dbReference>
<reference evidence="7" key="1">
    <citation type="journal article" date="2021" name="Front. Plant Sci.">
        <title>Chromosome-Scale Genome Assembly for Chinese Sour Jujube and Insights Into Its Genome Evolution and Domestication Signature.</title>
        <authorList>
            <person name="Shen L.-Y."/>
            <person name="Luo H."/>
            <person name="Wang X.-L."/>
            <person name="Wang X.-M."/>
            <person name="Qiu X.-J."/>
            <person name="Liu H."/>
            <person name="Zhou S.-S."/>
            <person name="Jia K.-H."/>
            <person name="Nie S."/>
            <person name="Bao Y.-T."/>
            <person name="Zhang R.-G."/>
            <person name="Yun Q.-Z."/>
            <person name="Chai Y.-H."/>
            <person name="Lu J.-Y."/>
            <person name="Li Y."/>
            <person name="Zhao S.-W."/>
            <person name="Mao J.-F."/>
            <person name="Jia S.-G."/>
            <person name="Mao Y.-M."/>
        </authorList>
    </citation>
    <scope>NUCLEOTIDE SEQUENCE</scope>
    <source>
        <strain evidence="7">AT0</strain>
        <tissue evidence="7">Leaf</tissue>
    </source>
</reference>
<dbReference type="SUPFAM" id="SSF101936">
    <property type="entry name" value="DNA-binding pseudobarrel domain"/>
    <property type="match status" value="1"/>
</dbReference>
<feature type="compositionally biased region" description="Basic and acidic residues" evidence="6">
    <location>
        <begin position="55"/>
        <end position="65"/>
    </location>
</feature>
<evidence type="ECO:0000313" key="8">
    <source>
        <dbReference type="Proteomes" id="UP000813462"/>
    </source>
</evidence>
<evidence type="ECO:0000313" key="7">
    <source>
        <dbReference type="EMBL" id="KAH7522683.1"/>
    </source>
</evidence>
<name>A0A978V5Q0_ZIZJJ</name>
<keyword evidence="4" id="KW-0804">Transcription</keyword>
<keyword evidence="3" id="KW-0238">DNA-binding</keyword>
<dbReference type="GO" id="GO:0005634">
    <property type="term" value="C:nucleus"/>
    <property type="evidence" value="ECO:0007669"/>
    <property type="project" value="UniProtKB-SubCell"/>
</dbReference>
<protein>
    <submittedName>
        <fullName evidence="7">Uncharacterized protein</fullName>
    </submittedName>
</protein>
<keyword evidence="5" id="KW-0539">Nucleus</keyword>
<dbReference type="Pfam" id="PF03754">
    <property type="entry name" value="At2g31720-like"/>
    <property type="match status" value="1"/>
</dbReference>
<dbReference type="PANTHER" id="PTHR31541:SF60">
    <property type="entry name" value="TF-B3 DOMAIN-CONTAINING PROTEIN"/>
    <property type="match status" value="1"/>
</dbReference>
<dbReference type="InterPro" id="IPR015300">
    <property type="entry name" value="DNA-bd_pseudobarrel_sf"/>
</dbReference>
<evidence type="ECO:0000256" key="4">
    <source>
        <dbReference type="ARBA" id="ARBA00023163"/>
    </source>
</evidence>
<gene>
    <name evidence="7" type="ORF">FEM48_Zijuj07G0164600</name>
</gene>
<proteinExistence type="predicted"/>
<sequence>MSVGFADWRNLYLLAEICDQQPDWSNLYLLADVCDQQLTPLIPFNFPKRKSNGVVDHRSKHKEETSAASFQTETNPNPPRRFMDRIQQLGGSEVKFLIQKTLSVTDVKKDQNRLSMPFSQIHSDFLTPQERMFLSRKEDDGKHYQGMEVMVIEPCLDQSSLCLKKWDYRSSSFSYVLIKNWYNLVVNNGLQPGMVVQIWSFRVENALCLALVNLS</sequence>